<dbReference type="EMBL" id="LR797429">
    <property type="protein sequence ID" value="CAB4215507.1"/>
    <property type="molecule type" value="Genomic_DNA"/>
</dbReference>
<accession>A0A6J5PVS9</accession>
<name>A0A6J5PVS9_9CAUD</name>
<proteinExistence type="predicted"/>
<organism evidence="1">
    <name type="scientific">uncultured Caudovirales phage</name>
    <dbReference type="NCBI Taxonomy" id="2100421"/>
    <lineage>
        <taxon>Viruses</taxon>
        <taxon>Duplodnaviria</taxon>
        <taxon>Heunggongvirae</taxon>
        <taxon>Uroviricota</taxon>
        <taxon>Caudoviricetes</taxon>
        <taxon>Peduoviridae</taxon>
        <taxon>Maltschvirus</taxon>
        <taxon>Maltschvirus maltsch</taxon>
    </lineage>
</organism>
<evidence type="ECO:0000313" key="2">
    <source>
        <dbReference type="EMBL" id="CAB4191070.1"/>
    </source>
</evidence>
<sequence>MTPKIVLSHIPLASVFKLISDLIKFSKHGFDADERAQLLQDLSDIALLVAQDVIE</sequence>
<evidence type="ECO:0000313" key="3">
    <source>
        <dbReference type="EMBL" id="CAB4215507.1"/>
    </source>
</evidence>
<protein>
    <submittedName>
        <fullName evidence="1">Uncharacterized protein</fullName>
    </submittedName>
</protein>
<gene>
    <name evidence="2" type="ORF">UFOVP1228_7</name>
    <name evidence="3" type="ORF">UFOVP1481_31</name>
    <name evidence="1" type="ORF">UFOVP956_7</name>
</gene>
<dbReference type="EMBL" id="LR797176">
    <property type="protein sequence ID" value="CAB4191070.1"/>
    <property type="molecule type" value="Genomic_DNA"/>
</dbReference>
<reference evidence="1" key="1">
    <citation type="submission" date="2020-05" db="EMBL/GenBank/DDBJ databases">
        <authorList>
            <person name="Chiriac C."/>
            <person name="Salcher M."/>
            <person name="Ghai R."/>
            <person name="Kavagutti S V."/>
        </authorList>
    </citation>
    <scope>NUCLEOTIDE SEQUENCE</scope>
</reference>
<evidence type="ECO:0000313" key="1">
    <source>
        <dbReference type="EMBL" id="CAB4173511.1"/>
    </source>
</evidence>
<dbReference type="EMBL" id="LR796902">
    <property type="protein sequence ID" value="CAB4173511.1"/>
    <property type="molecule type" value="Genomic_DNA"/>
</dbReference>